<dbReference type="PROSITE" id="PS51387">
    <property type="entry name" value="FAD_PCMH"/>
    <property type="match status" value="1"/>
</dbReference>
<keyword evidence="8" id="KW-1185">Reference proteome</keyword>
<feature type="compositionally biased region" description="Low complexity" evidence="5">
    <location>
        <begin position="1065"/>
        <end position="1082"/>
    </location>
</feature>
<keyword evidence="4" id="KW-0560">Oxidoreductase</keyword>
<dbReference type="GO" id="GO:0006695">
    <property type="term" value="P:cholesterol biosynthetic process"/>
    <property type="evidence" value="ECO:0007669"/>
    <property type="project" value="InterPro"/>
</dbReference>
<dbReference type="InterPro" id="IPR016166">
    <property type="entry name" value="FAD-bd_PCMH"/>
</dbReference>
<dbReference type="CDD" id="cd06223">
    <property type="entry name" value="PRTases_typeI"/>
    <property type="match status" value="1"/>
</dbReference>
<keyword evidence="2" id="KW-0285">Flavoprotein</keyword>
<gene>
    <name evidence="7" type="ORF">C8A00DRAFT_14800</name>
</gene>
<dbReference type="InterPro" id="IPR029057">
    <property type="entry name" value="PRTase-like"/>
</dbReference>
<organism evidence="7 8">
    <name type="scientific">Chaetomidium leptoderma</name>
    <dbReference type="NCBI Taxonomy" id="669021"/>
    <lineage>
        <taxon>Eukaryota</taxon>
        <taxon>Fungi</taxon>
        <taxon>Dikarya</taxon>
        <taxon>Ascomycota</taxon>
        <taxon>Pezizomycotina</taxon>
        <taxon>Sordariomycetes</taxon>
        <taxon>Sordariomycetidae</taxon>
        <taxon>Sordariales</taxon>
        <taxon>Chaetomiaceae</taxon>
        <taxon>Chaetomidium</taxon>
    </lineage>
</organism>
<dbReference type="EMBL" id="MU856922">
    <property type="protein sequence ID" value="KAK4154052.1"/>
    <property type="molecule type" value="Genomic_DNA"/>
</dbReference>
<dbReference type="Pfam" id="PF01565">
    <property type="entry name" value="FAD_binding_4"/>
    <property type="match status" value="1"/>
</dbReference>
<dbReference type="GO" id="GO:0016491">
    <property type="term" value="F:oxidoreductase activity"/>
    <property type="evidence" value="ECO:0007669"/>
    <property type="project" value="UniProtKB-KW"/>
</dbReference>
<dbReference type="GO" id="GO:0004631">
    <property type="term" value="F:phosphomevalonate kinase activity"/>
    <property type="evidence" value="ECO:0007669"/>
    <property type="project" value="InterPro"/>
</dbReference>
<accession>A0AAN6VM12</accession>
<feature type="compositionally biased region" description="Basic and acidic residues" evidence="5">
    <location>
        <begin position="920"/>
        <end position="932"/>
    </location>
</feature>
<sequence length="1167" mass="125847">MATLDFLKLALRQKAIATTSSPTQPLSDTQYSAGFDIIVRDSGWATYQDFIIPQLSRLLGPLFNSRSHISVLEIGPGSKSVLGHLPDPLRRKIKRYAAFEPNGLFVARLEEWFRTYDNTPEETESPLPCLAHPPDIRQTPFVLGSGTESGTSDGEEKFNVVLFCHSMYGMKPKHKFIEQALEMLVDGGMVVVFHRDGTLHLDGLVCHQTVSFPTGVVHVADDDEVLDCFAPFVGGFVMQDVDADRALRVEWRKVCRALGRREEAHPDHLLFSAPNIMATFTQHATKLPELTAQVPLREENMAVKNREARLHRPAAVVRPTEVPHVQQCVRWALKHGTSLTVVGGGHSGHCLQPNVVAVDMGAFDQVHIVTAGKAEAEFGIASPAMVVAEAGCKTGDVVGKAMSAGLAVPLGARPSVGGGLWLQGGIGHLARLHGLACDAIIGAVVVHVDTGQVVYVGTVPGQHLPAGAVRSADEGDLLWAINGAGTNFGIVISVTFEAYAAPTYSVQNWVVPLSDKLEARRKLIDFGEYARKLPRNVSADAFLYWNANQLHLGVTRFESSTAELTLMPTPSPSLSPVGTIQRPEDNPKVVLDGVELFDAEMYMSGMHGGHGGGKTSSFKRCLFLKDIGAVDVDDTLVAAIETRPSPLCYLHLLQGGGAVSDIPSRETAFGCRDWDFACVVTGVWSRDQDGTEAARAAVQWVYKVVTDLLPLSSGAYGADLGPDPRDAALAVTAFGPNLPLLARLKHRFDPCNVLAYACPLPQLPRGPKLIILVTGESGVGKDYCADIWVSVLNKDKCLTARAVSISDVTKQEYATVTGADLSRLLQDRAYKEQHRPALTAFFQHQVRQRPGLPEEHFRNVVYGAADVDVLLITGMRDEAPVAVLSHLVPDSRLLDVRVQASDNTRQTRRGFHGGGGNDGDENRDNKDGKDGNNAKSNSIAMDYSPSLVFNSEMFGCEGARDFAVRGLFPFFSKNLQRLGDMVQTVPDFPSPGIDFGHILGISQQPGGLALCTSLLKTLFIHDWDDVHAVACCEAGGFIFASALASHVNVPLALIREAGKLPPPTVSVSKPSSHISSSTSGNSTTEKRIEMGRDVVPRGASVVVVDDVLATGRTLYAVLKLLTEAGIGADRVNVMVVAEFPVHRGRELLRRGGFGKVHVQSLLVFGGA</sequence>
<dbReference type="SUPFAM" id="SSF53335">
    <property type="entry name" value="S-adenosyl-L-methionine-dependent methyltransferases"/>
    <property type="match status" value="1"/>
</dbReference>
<dbReference type="InterPro" id="IPR036318">
    <property type="entry name" value="FAD-bd_PCMH-like_sf"/>
</dbReference>
<feature type="region of interest" description="Disordered" evidence="5">
    <location>
        <begin position="898"/>
        <end position="937"/>
    </location>
</feature>
<dbReference type="Pfam" id="PF00156">
    <property type="entry name" value="Pribosyltran"/>
    <property type="match status" value="1"/>
</dbReference>
<evidence type="ECO:0000313" key="8">
    <source>
        <dbReference type="Proteomes" id="UP001302745"/>
    </source>
</evidence>
<dbReference type="Gene3D" id="3.40.462.20">
    <property type="match status" value="1"/>
</dbReference>
<keyword evidence="3" id="KW-0274">FAD</keyword>
<dbReference type="Gene3D" id="3.40.50.300">
    <property type="entry name" value="P-loop containing nucleotide triphosphate hydrolases"/>
    <property type="match status" value="1"/>
</dbReference>
<dbReference type="InterPro" id="IPR005919">
    <property type="entry name" value="Pmev_kin_anim"/>
</dbReference>
<dbReference type="InterPro" id="IPR000836">
    <property type="entry name" value="PRTase_dom"/>
</dbReference>
<comment type="similarity">
    <text evidence="1">Belongs to the oxygen-dependent FAD-linked oxidoreductase family.</text>
</comment>
<name>A0AAN6VM12_9PEZI</name>
<dbReference type="InterPro" id="IPR029063">
    <property type="entry name" value="SAM-dependent_MTases_sf"/>
</dbReference>
<dbReference type="Gene3D" id="3.30.465.10">
    <property type="match status" value="1"/>
</dbReference>
<dbReference type="PANTHER" id="PTHR42973:SF25">
    <property type="entry name" value="PHOSPHOMEVALONATE KINASE"/>
    <property type="match status" value="1"/>
</dbReference>
<reference evidence="7" key="1">
    <citation type="journal article" date="2023" name="Mol. Phylogenet. Evol.">
        <title>Genome-scale phylogeny and comparative genomics of the fungal order Sordariales.</title>
        <authorList>
            <person name="Hensen N."/>
            <person name="Bonometti L."/>
            <person name="Westerberg I."/>
            <person name="Brannstrom I.O."/>
            <person name="Guillou S."/>
            <person name="Cros-Aarteil S."/>
            <person name="Calhoun S."/>
            <person name="Haridas S."/>
            <person name="Kuo A."/>
            <person name="Mondo S."/>
            <person name="Pangilinan J."/>
            <person name="Riley R."/>
            <person name="LaButti K."/>
            <person name="Andreopoulos B."/>
            <person name="Lipzen A."/>
            <person name="Chen C."/>
            <person name="Yan M."/>
            <person name="Daum C."/>
            <person name="Ng V."/>
            <person name="Clum A."/>
            <person name="Steindorff A."/>
            <person name="Ohm R.A."/>
            <person name="Martin F."/>
            <person name="Silar P."/>
            <person name="Natvig D.O."/>
            <person name="Lalanne C."/>
            <person name="Gautier V."/>
            <person name="Ament-Velasquez S.L."/>
            <person name="Kruys A."/>
            <person name="Hutchinson M.I."/>
            <person name="Powell A.J."/>
            <person name="Barry K."/>
            <person name="Miller A.N."/>
            <person name="Grigoriev I.V."/>
            <person name="Debuchy R."/>
            <person name="Gladieux P."/>
            <person name="Hiltunen Thoren M."/>
            <person name="Johannesson H."/>
        </authorList>
    </citation>
    <scope>NUCLEOTIDE SEQUENCE</scope>
    <source>
        <strain evidence="7">CBS 538.74</strain>
    </source>
</reference>
<dbReference type="PANTHER" id="PTHR42973">
    <property type="entry name" value="BINDING OXIDOREDUCTASE, PUTATIVE (AFU_ORTHOLOGUE AFUA_1G17690)-RELATED"/>
    <property type="match status" value="1"/>
</dbReference>
<dbReference type="Gene3D" id="3.40.50.2020">
    <property type="match status" value="1"/>
</dbReference>
<evidence type="ECO:0000256" key="4">
    <source>
        <dbReference type="ARBA" id="ARBA00023002"/>
    </source>
</evidence>
<evidence type="ECO:0000256" key="1">
    <source>
        <dbReference type="ARBA" id="ARBA00005466"/>
    </source>
</evidence>
<comment type="caution">
    <text evidence="7">The sequence shown here is derived from an EMBL/GenBank/DDBJ whole genome shotgun (WGS) entry which is preliminary data.</text>
</comment>
<reference evidence="7" key="2">
    <citation type="submission" date="2023-05" db="EMBL/GenBank/DDBJ databases">
        <authorList>
            <consortium name="Lawrence Berkeley National Laboratory"/>
            <person name="Steindorff A."/>
            <person name="Hensen N."/>
            <person name="Bonometti L."/>
            <person name="Westerberg I."/>
            <person name="Brannstrom I.O."/>
            <person name="Guillou S."/>
            <person name="Cros-Aarteil S."/>
            <person name="Calhoun S."/>
            <person name="Haridas S."/>
            <person name="Kuo A."/>
            <person name="Mondo S."/>
            <person name="Pangilinan J."/>
            <person name="Riley R."/>
            <person name="Labutti K."/>
            <person name="Andreopoulos B."/>
            <person name="Lipzen A."/>
            <person name="Chen C."/>
            <person name="Yanf M."/>
            <person name="Daum C."/>
            <person name="Ng V."/>
            <person name="Clum A."/>
            <person name="Ohm R."/>
            <person name="Martin F."/>
            <person name="Silar P."/>
            <person name="Natvig D."/>
            <person name="Lalanne C."/>
            <person name="Gautier V."/>
            <person name="Ament-Velasquez S.L."/>
            <person name="Kruys A."/>
            <person name="Hutchinson M.I."/>
            <person name="Powell A.J."/>
            <person name="Barry K."/>
            <person name="Miller A.N."/>
            <person name="Grigoriev I.V."/>
            <person name="Debuchy R."/>
            <person name="Gladieux P."/>
            <person name="Thoren M.H."/>
            <person name="Johannesson H."/>
        </authorList>
    </citation>
    <scope>NUCLEOTIDE SEQUENCE</scope>
    <source>
        <strain evidence="7">CBS 538.74</strain>
    </source>
</reference>
<evidence type="ECO:0000256" key="2">
    <source>
        <dbReference type="ARBA" id="ARBA00022630"/>
    </source>
</evidence>
<feature type="region of interest" description="Disordered" evidence="5">
    <location>
        <begin position="1064"/>
        <end position="1086"/>
    </location>
</feature>
<dbReference type="InterPro" id="IPR006094">
    <property type="entry name" value="Oxid_FAD_bind_N"/>
</dbReference>
<dbReference type="Gene3D" id="3.40.50.150">
    <property type="entry name" value="Vaccinia Virus protein VP39"/>
    <property type="match status" value="1"/>
</dbReference>
<evidence type="ECO:0000256" key="3">
    <source>
        <dbReference type="ARBA" id="ARBA00022827"/>
    </source>
</evidence>
<evidence type="ECO:0000259" key="6">
    <source>
        <dbReference type="PROSITE" id="PS51387"/>
    </source>
</evidence>
<dbReference type="SUPFAM" id="SSF56176">
    <property type="entry name" value="FAD-binding/transporter-associated domain-like"/>
    <property type="match status" value="1"/>
</dbReference>
<dbReference type="InterPro" id="IPR016169">
    <property type="entry name" value="FAD-bd_PCMH_sub2"/>
</dbReference>
<proteinExistence type="inferred from homology"/>
<dbReference type="GO" id="GO:0071949">
    <property type="term" value="F:FAD binding"/>
    <property type="evidence" value="ECO:0007669"/>
    <property type="project" value="InterPro"/>
</dbReference>
<dbReference type="SUPFAM" id="SSF53271">
    <property type="entry name" value="PRTase-like"/>
    <property type="match status" value="1"/>
</dbReference>
<dbReference type="InterPro" id="IPR027417">
    <property type="entry name" value="P-loop_NTPase"/>
</dbReference>
<dbReference type="Proteomes" id="UP001302745">
    <property type="component" value="Unassembled WGS sequence"/>
</dbReference>
<protein>
    <recommendedName>
        <fullName evidence="6">FAD-binding PCMH-type domain-containing protein</fullName>
    </recommendedName>
</protein>
<dbReference type="GO" id="GO:0005737">
    <property type="term" value="C:cytoplasm"/>
    <property type="evidence" value="ECO:0007669"/>
    <property type="project" value="InterPro"/>
</dbReference>
<feature type="domain" description="FAD-binding PCMH-type" evidence="6">
    <location>
        <begin position="309"/>
        <end position="501"/>
    </location>
</feature>
<dbReference type="Pfam" id="PF04275">
    <property type="entry name" value="P-mevalo_kinase"/>
    <property type="match status" value="1"/>
</dbReference>
<evidence type="ECO:0000256" key="5">
    <source>
        <dbReference type="SAM" id="MobiDB-lite"/>
    </source>
</evidence>
<dbReference type="InterPro" id="IPR050416">
    <property type="entry name" value="FAD-linked_Oxidoreductase"/>
</dbReference>
<evidence type="ECO:0000313" key="7">
    <source>
        <dbReference type="EMBL" id="KAK4154052.1"/>
    </source>
</evidence>
<dbReference type="AlphaFoldDB" id="A0AAN6VM12"/>